<keyword evidence="8" id="KW-0378">Hydrolase</keyword>
<evidence type="ECO:0000256" key="14">
    <source>
        <dbReference type="PIRSR" id="PIRSR028973-2"/>
    </source>
</evidence>
<dbReference type="GO" id="GO:0000290">
    <property type="term" value="P:deadenylation-dependent decapping of nuclear-transcribed mRNA"/>
    <property type="evidence" value="ECO:0007669"/>
    <property type="project" value="InterPro"/>
</dbReference>
<evidence type="ECO:0000256" key="10">
    <source>
        <dbReference type="ARBA" id="ARBA00029885"/>
    </source>
</evidence>
<feature type="binding site" evidence="14">
    <location>
        <position position="180"/>
    </location>
    <ligand>
        <name>substrate</name>
    </ligand>
</feature>
<dbReference type="InterPro" id="IPR008594">
    <property type="entry name" value="DcpS/DCS2"/>
</dbReference>
<dbReference type="GO" id="GO:0000340">
    <property type="term" value="F:RNA 7-methylguanosine cap binding"/>
    <property type="evidence" value="ECO:0007669"/>
    <property type="project" value="TreeGrafter"/>
</dbReference>
<evidence type="ECO:0000313" key="15">
    <source>
        <dbReference type="EMBL" id="KAG2213598.1"/>
    </source>
</evidence>
<dbReference type="PANTHER" id="PTHR12978:SF0">
    <property type="entry name" value="M7GPPPX DIPHOSPHATASE"/>
    <property type="match status" value="1"/>
</dbReference>
<dbReference type="EMBL" id="JAEPRC010000035">
    <property type="protein sequence ID" value="KAG2213598.1"/>
    <property type="molecule type" value="Genomic_DNA"/>
</dbReference>
<comment type="subcellular location">
    <subcellularLocation>
        <location evidence="2">Cytoplasm</location>
    </subcellularLocation>
    <subcellularLocation>
        <location evidence="1">Nucleus</location>
    </subcellularLocation>
</comment>
<dbReference type="InterPro" id="IPR036265">
    <property type="entry name" value="HIT-like_sf"/>
</dbReference>
<dbReference type="InterPro" id="IPR019808">
    <property type="entry name" value="Histidine_triad_CS"/>
</dbReference>
<proteinExistence type="inferred from homology"/>
<feature type="active site" description="Nucleophile" evidence="13">
    <location>
        <position position="271"/>
    </location>
</feature>
<evidence type="ECO:0000256" key="12">
    <source>
        <dbReference type="ARBA" id="ARBA00048222"/>
    </source>
</evidence>
<dbReference type="PROSITE" id="PS00892">
    <property type="entry name" value="HIT_1"/>
    <property type="match status" value="1"/>
</dbReference>
<evidence type="ECO:0000256" key="13">
    <source>
        <dbReference type="PIRSR" id="PIRSR028973-1"/>
    </source>
</evidence>
<evidence type="ECO:0000256" key="1">
    <source>
        <dbReference type="ARBA" id="ARBA00004123"/>
    </source>
</evidence>
<feature type="binding site" evidence="14">
    <location>
        <position position="170"/>
    </location>
    <ligand>
        <name>substrate</name>
    </ligand>
</feature>
<evidence type="ECO:0000256" key="8">
    <source>
        <dbReference type="ARBA" id="ARBA00022801"/>
    </source>
</evidence>
<dbReference type="SUPFAM" id="SSF54197">
    <property type="entry name" value="HIT-like"/>
    <property type="match status" value="1"/>
</dbReference>
<comment type="caution">
    <text evidence="15">The sequence shown here is derived from an EMBL/GenBank/DDBJ whole genome shotgun (WGS) entry which is preliminary data.</text>
</comment>
<dbReference type="OrthoDB" id="10264956at2759"/>
<evidence type="ECO:0000256" key="5">
    <source>
        <dbReference type="ARBA" id="ARBA00015636"/>
    </source>
</evidence>
<dbReference type="GO" id="GO:0000932">
    <property type="term" value="C:P-body"/>
    <property type="evidence" value="ECO:0007669"/>
    <property type="project" value="TreeGrafter"/>
</dbReference>
<gene>
    <name evidence="15" type="ORF">INT46_002750</name>
</gene>
<dbReference type="SUPFAM" id="SSF102860">
    <property type="entry name" value="mRNA decapping enzyme DcpS N-terminal domain"/>
    <property type="match status" value="1"/>
</dbReference>
<accession>A0A8H7RPT7</accession>
<dbReference type="GO" id="GO:0005634">
    <property type="term" value="C:nucleus"/>
    <property type="evidence" value="ECO:0007669"/>
    <property type="project" value="UniProtKB-SubCell"/>
</dbReference>
<dbReference type="Gene3D" id="3.30.200.40">
    <property type="entry name" value="Scavenger mRNA decapping enzyme, N-terminal domain"/>
    <property type="match status" value="1"/>
</dbReference>
<dbReference type="PANTHER" id="PTHR12978">
    <property type="entry name" value="HISTIDINE TRIAD HIT PROTEIN MEMBER"/>
    <property type="match status" value="1"/>
</dbReference>
<keyword evidence="6" id="KW-0963">Cytoplasm</keyword>
<dbReference type="FunFam" id="3.30.428.10:FF:000006">
    <property type="entry name" value="m7GpppX diphosphatase"/>
    <property type="match status" value="1"/>
</dbReference>
<dbReference type="Proteomes" id="UP000650833">
    <property type="component" value="Unassembled WGS sequence"/>
</dbReference>
<comment type="catalytic activity">
    <reaction evidence="12">
        <text>a 5'-end (N(7)-methyl 5'-triphosphoguanosine)-ribonucleoside in mRNA + H2O = N(7)-methyl-GMP + a 5'-end diphospho-ribonucleoside in mRNA + 2 H(+)</text>
        <dbReference type="Rhea" id="RHEA:65388"/>
        <dbReference type="Rhea" id="RHEA-COMP:17165"/>
        <dbReference type="Rhea" id="RHEA-COMP:17167"/>
        <dbReference type="ChEBI" id="CHEBI:15377"/>
        <dbReference type="ChEBI" id="CHEBI:15378"/>
        <dbReference type="ChEBI" id="CHEBI:58285"/>
        <dbReference type="ChEBI" id="CHEBI:156461"/>
        <dbReference type="ChEBI" id="CHEBI:167616"/>
        <dbReference type="EC" id="3.6.1.59"/>
    </reaction>
</comment>
<evidence type="ECO:0000256" key="2">
    <source>
        <dbReference type="ARBA" id="ARBA00004496"/>
    </source>
</evidence>
<evidence type="ECO:0000256" key="3">
    <source>
        <dbReference type="ARBA" id="ARBA00010208"/>
    </source>
</evidence>
<evidence type="ECO:0000256" key="11">
    <source>
        <dbReference type="ARBA" id="ARBA00030609"/>
    </source>
</evidence>
<organism evidence="15 16">
    <name type="scientific">Mucor plumbeus</name>
    <dbReference type="NCBI Taxonomy" id="97098"/>
    <lineage>
        <taxon>Eukaryota</taxon>
        <taxon>Fungi</taxon>
        <taxon>Fungi incertae sedis</taxon>
        <taxon>Mucoromycota</taxon>
        <taxon>Mucoromycotina</taxon>
        <taxon>Mucoromycetes</taxon>
        <taxon>Mucorales</taxon>
        <taxon>Mucorineae</taxon>
        <taxon>Mucoraceae</taxon>
        <taxon>Mucor</taxon>
    </lineage>
</organism>
<comment type="similarity">
    <text evidence="3">Belongs to the HIT family.</text>
</comment>
<dbReference type="PIRSF" id="PIRSF028973">
    <property type="entry name" value="Scavenger_mRNA_decap_enz"/>
    <property type="match status" value="1"/>
</dbReference>
<protein>
    <recommendedName>
        <fullName evidence="5">m7GpppX diphosphatase</fullName>
        <ecNumber evidence="4">3.6.1.59</ecNumber>
    </recommendedName>
    <alternativeName>
        <fullName evidence="11">Decapping scavenger enzyme</fullName>
    </alternativeName>
    <alternativeName>
        <fullName evidence="10">Scavenger mRNA-decapping enzyme DcpS</fullName>
    </alternativeName>
</protein>
<sequence length="328" mass="37521">MLTTTVVTETIILPKYVSRAENKISACSLFQQLNCMSNLKDILSKFQFTRVLSNDTRTKLVYFLGQVEGQDCIVSFEKTQYDENYLPTLTNSVNNDTMSDIVENNIYGWCMANVISKEPDTRIKTIFPATDVHIAKYEAQSRVMLVETPNLYESITLPYIKSIPEKRTTWVQNILNGSAEADRVIYHDKDANNGFAILPDMKWDGCNETLYWVAISMRSDILSLRSLSSQHLGFLKNLRETSYKLVKEKANLSPCQLRLFIHYQPSYYHFHVHITAVAFSDAPGVVSGQAHLLDTVINNIELYPNYYQRATIPFVIGENHQLASEFNK</sequence>
<dbReference type="Pfam" id="PF05652">
    <property type="entry name" value="DcpS"/>
    <property type="match status" value="1"/>
</dbReference>
<keyword evidence="7" id="KW-0597">Phosphoprotein</keyword>
<evidence type="ECO:0000256" key="9">
    <source>
        <dbReference type="ARBA" id="ARBA00023242"/>
    </source>
</evidence>
<dbReference type="InterPro" id="IPR011145">
    <property type="entry name" value="Scavenger_mRNA_decap_enz_N"/>
</dbReference>
<keyword evidence="9" id="KW-0539">Nucleus</keyword>
<dbReference type="Pfam" id="PF11969">
    <property type="entry name" value="DcpS_C"/>
    <property type="match status" value="1"/>
</dbReference>
<reference evidence="15" key="1">
    <citation type="submission" date="2020-12" db="EMBL/GenBank/DDBJ databases">
        <title>Metabolic potential, ecology and presence of endohyphal bacteria is reflected in genomic diversity of Mucoromycotina.</title>
        <authorList>
            <person name="Muszewska A."/>
            <person name="Okrasinska A."/>
            <person name="Steczkiewicz K."/>
            <person name="Drgas O."/>
            <person name="Orlowska M."/>
            <person name="Perlinska-Lenart U."/>
            <person name="Aleksandrzak-Piekarczyk T."/>
            <person name="Szatraj K."/>
            <person name="Zielenkiewicz U."/>
            <person name="Pilsyk S."/>
            <person name="Malc E."/>
            <person name="Mieczkowski P."/>
            <person name="Kruszewska J.S."/>
            <person name="Biernat P."/>
            <person name="Pawlowska J."/>
        </authorList>
    </citation>
    <scope>NUCLEOTIDE SEQUENCE</scope>
    <source>
        <strain evidence="15">CBS 226.32</strain>
    </source>
</reference>
<feature type="binding site" evidence="14">
    <location>
        <position position="202"/>
    </location>
    <ligand>
        <name>substrate</name>
    </ligand>
</feature>
<evidence type="ECO:0000256" key="6">
    <source>
        <dbReference type="ARBA" id="ARBA00022490"/>
    </source>
</evidence>
<dbReference type="EC" id="3.6.1.59" evidence="4"/>
<evidence type="ECO:0000256" key="7">
    <source>
        <dbReference type="ARBA" id="ARBA00022553"/>
    </source>
</evidence>
<evidence type="ECO:0000256" key="4">
    <source>
        <dbReference type="ARBA" id="ARBA00012520"/>
    </source>
</evidence>
<name>A0A8H7RPT7_9FUNG</name>
<feature type="binding site" evidence="14">
    <location>
        <begin position="262"/>
        <end position="273"/>
    </location>
    <ligand>
        <name>substrate</name>
    </ligand>
</feature>
<dbReference type="Gene3D" id="3.30.428.10">
    <property type="entry name" value="HIT-like"/>
    <property type="match status" value="1"/>
</dbReference>
<feature type="binding site" evidence="14">
    <location>
        <position position="200"/>
    </location>
    <ligand>
        <name>substrate</name>
    </ligand>
</feature>
<dbReference type="AlphaFoldDB" id="A0A8H7RPT7"/>
<dbReference type="GO" id="GO:0140932">
    <property type="term" value="F:5'-(N(7)-methyl 5'-triphosphoguanosine)-[mRNA] diphosphatase activity"/>
    <property type="evidence" value="ECO:0007669"/>
    <property type="project" value="UniProtKB-EC"/>
</dbReference>
<keyword evidence="16" id="KW-1185">Reference proteome</keyword>
<evidence type="ECO:0000313" key="16">
    <source>
        <dbReference type="Proteomes" id="UP000650833"/>
    </source>
</evidence>